<accession>A0AAE1U7H0</accession>
<dbReference type="Proteomes" id="UP001292094">
    <property type="component" value="Unassembled WGS sequence"/>
</dbReference>
<name>A0AAE1U7H0_9EUCA</name>
<gene>
    <name evidence="2" type="ORF">Pmani_015669</name>
</gene>
<feature type="compositionally biased region" description="Basic and acidic residues" evidence="1">
    <location>
        <begin position="60"/>
        <end position="70"/>
    </location>
</feature>
<protein>
    <submittedName>
        <fullName evidence="2">Uncharacterized protein</fullName>
    </submittedName>
</protein>
<evidence type="ECO:0000313" key="3">
    <source>
        <dbReference type="Proteomes" id="UP001292094"/>
    </source>
</evidence>
<dbReference type="EMBL" id="JAWZYT010001360">
    <property type="protein sequence ID" value="KAK4312947.1"/>
    <property type="molecule type" value="Genomic_DNA"/>
</dbReference>
<dbReference type="AlphaFoldDB" id="A0AAE1U7H0"/>
<sequence>MDLNGWVSGCRWCSSGRRLVADRGNEYPSYLLMSGINVQLFRVQEGRKGGGDKVKAEEFGRVGGKGRGDRGIGGVGRGGGEKVKAEE</sequence>
<organism evidence="2 3">
    <name type="scientific">Petrolisthes manimaculis</name>
    <dbReference type="NCBI Taxonomy" id="1843537"/>
    <lineage>
        <taxon>Eukaryota</taxon>
        <taxon>Metazoa</taxon>
        <taxon>Ecdysozoa</taxon>
        <taxon>Arthropoda</taxon>
        <taxon>Crustacea</taxon>
        <taxon>Multicrustacea</taxon>
        <taxon>Malacostraca</taxon>
        <taxon>Eumalacostraca</taxon>
        <taxon>Eucarida</taxon>
        <taxon>Decapoda</taxon>
        <taxon>Pleocyemata</taxon>
        <taxon>Anomura</taxon>
        <taxon>Galatheoidea</taxon>
        <taxon>Porcellanidae</taxon>
        <taxon>Petrolisthes</taxon>
    </lineage>
</organism>
<proteinExistence type="predicted"/>
<keyword evidence="3" id="KW-1185">Reference proteome</keyword>
<evidence type="ECO:0000256" key="1">
    <source>
        <dbReference type="SAM" id="MobiDB-lite"/>
    </source>
</evidence>
<feature type="region of interest" description="Disordered" evidence="1">
    <location>
        <begin position="60"/>
        <end position="87"/>
    </location>
</feature>
<reference evidence="2" key="1">
    <citation type="submission" date="2023-11" db="EMBL/GenBank/DDBJ databases">
        <title>Genome assemblies of two species of porcelain crab, Petrolisthes cinctipes and Petrolisthes manimaculis (Anomura: Porcellanidae).</title>
        <authorList>
            <person name="Angst P."/>
        </authorList>
    </citation>
    <scope>NUCLEOTIDE SEQUENCE</scope>
    <source>
        <strain evidence="2">PB745_02</strain>
        <tissue evidence="2">Gill</tissue>
    </source>
</reference>
<evidence type="ECO:0000313" key="2">
    <source>
        <dbReference type="EMBL" id="KAK4312947.1"/>
    </source>
</evidence>
<comment type="caution">
    <text evidence="2">The sequence shown here is derived from an EMBL/GenBank/DDBJ whole genome shotgun (WGS) entry which is preliminary data.</text>
</comment>